<dbReference type="FunCoup" id="A0A1X7U203">
    <property type="interactions" value="849"/>
</dbReference>
<feature type="region of interest" description="Disordered" evidence="1">
    <location>
        <begin position="132"/>
        <end position="172"/>
    </location>
</feature>
<dbReference type="AlphaFoldDB" id="A0A1X7U203"/>
<proteinExistence type="predicted"/>
<dbReference type="EnsemblMetazoa" id="Aqu2.1.21683_001">
    <property type="protein sequence ID" value="Aqu2.1.21683_001"/>
    <property type="gene ID" value="Aqu2.1.21683"/>
</dbReference>
<feature type="compositionally biased region" description="Acidic residues" evidence="1">
    <location>
        <begin position="161"/>
        <end position="172"/>
    </location>
</feature>
<dbReference type="STRING" id="400682.A0A1X7U203"/>
<dbReference type="eggNOG" id="KOG0897">
    <property type="taxonomic scope" value="Eukaryota"/>
</dbReference>
<evidence type="ECO:0000259" key="2">
    <source>
        <dbReference type="PROSITE" id="PS50127"/>
    </source>
</evidence>
<dbReference type="Pfam" id="PF00179">
    <property type="entry name" value="UQ_con"/>
    <property type="match status" value="1"/>
</dbReference>
<name>A0A1X7U203_AMPQE</name>
<reference evidence="3" key="2">
    <citation type="submission" date="2017-05" db="UniProtKB">
        <authorList>
            <consortium name="EnsemblMetazoa"/>
        </authorList>
    </citation>
    <scope>IDENTIFICATION</scope>
</reference>
<gene>
    <name evidence="3" type="primary">100632805</name>
</gene>
<protein>
    <recommendedName>
        <fullName evidence="2">UBC core domain-containing protein</fullName>
    </recommendedName>
</protein>
<dbReference type="CDD" id="cd23802">
    <property type="entry name" value="UBCc_UBE2Q"/>
    <property type="match status" value="1"/>
</dbReference>
<sequence length="401" mass="44791">MTSNTLRLELSILEKHFPPDHERFQIPRATPDEMTCVFLDSKGTKYSIQCHLSPSNYPTVMPVWFSDSDSPIIPALVEQLNDASDSHLSSATHPLLAKVRYLVSRLCETFNVPVPPVVGELFSLAASAAHIDNTDSGGEDMPNPGEDDSDDQSVEGAVGGCDEDEEEDEGYDIDEEELFGEDIDLKRNDQEDIGADTGIADENKAILEKVRLSTRQEYIQGGGATSSVRASDRLMRELRDIYRSQNFKDGMYTVELIDESLYNWYIKLFKVDPDSPLSEDMKRLKESENMDHFLFHVVFDDKFPYTPPFVRLVRPVVKGGYILAGGAICMELLTPQGWSSAYTMEAVVLQIGATLVKGKARVVFSQSRGESYSLAKAQHAYKSLVKIHEKSGWFTPPQDEG</sequence>
<dbReference type="SUPFAM" id="SSF54495">
    <property type="entry name" value="UBC-like"/>
    <property type="match status" value="1"/>
</dbReference>
<dbReference type="OrthoDB" id="109543at2759"/>
<accession>A0A1X7U203</accession>
<evidence type="ECO:0000313" key="3">
    <source>
        <dbReference type="EnsemblMetazoa" id="Aqu2.1.21683_001"/>
    </source>
</evidence>
<dbReference type="PROSITE" id="PS50127">
    <property type="entry name" value="UBC_2"/>
    <property type="match status" value="1"/>
</dbReference>
<dbReference type="OMA" id="VFPKNHE"/>
<dbReference type="SMART" id="SM00212">
    <property type="entry name" value="UBCc"/>
    <property type="match status" value="1"/>
</dbReference>
<feature type="domain" description="UBC core" evidence="2">
    <location>
        <begin position="229"/>
        <end position="394"/>
    </location>
</feature>
<evidence type="ECO:0000256" key="1">
    <source>
        <dbReference type="SAM" id="MobiDB-lite"/>
    </source>
</evidence>
<keyword evidence="4" id="KW-1185">Reference proteome</keyword>
<organism evidence="3">
    <name type="scientific">Amphimedon queenslandica</name>
    <name type="common">Sponge</name>
    <dbReference type="NCBI Taxonomy" id="400682"/>
    <lineage>
        <taxon>Eukaryota</taxon>
        <taxon>Metazoa</taxon>
        <taxon>Porifera</taxon>
        <taxon>Demospongiae</taxon>
        <taxon>Heteroscleromorpha</taxon>
        <taxon>Haplosclerida</taxon>
        <taxon>Niphatidae</taxon>
        <taxon>Amphimedon</taxon>
    </lineage>
</organism>
<dbReference type="InterPro" id="IPR000608">
    <property type="entry name" value="UBC"/>
</dbReference>
<evidence type="ECO:0000313" key="4">
    <source>
        <dbReference type="Proteomes" id="UP000007879"/>
    </source>
</evidence>
<dbReference type="KEGG" id="aqu:100632805"/>
<dbReference type="Proteomes" id="UP000007879">
    <property type="component" value="Unassembled WGS sequence"/>
</dbReference>
<dbReference type="InterPro" id="IPR016135">
    <property type="entry name" value="UBQ-conjugating_enzyme/RWD"/>
</dbReference>
<dbReference type="EnsemblMetazoa" id="XM_003389170.3">
    <property type="protein sequence ID" value="XP_003389218.1"/>
    <property type="gene ID" value="LOC100632805"/>
</dbReference>
<reference evidence="4" key="1">
    <citation type="journal article" date="2010" name="Nature">
        <title>The Amphimedon queenslandica genome and the evolution of animal complexity.</title>
        <authorList>
            <person name="Srivastava M."/>
            <person name="Simakov O."/>
            <person name="Chapman J."/>
            <person name="Fahey B."/>
            <person name="Gauthier M.E."/>
            <person name="Mitros T."/>
            <person name="Richards G.S."/>
            <person name="Conaco C."/>
            <person name="Dacre M."/>
            <person name="Hellsten U."/>
            <person name="Larroux C."/>
            <person name="Putnam N.H."/>
            <person name="Stanke M."/>
            <person name="Adamska M."/>
            <person name="Darling A."/>
            <person name="Degnan S.M."/>
            <person name="Oakley T.H."/>
            <person name="Plachetzki D.C."/>
            <person name="Zhai Y."/>
            <person name="Adamski M."/>
            <person name="Calcino A."/>
            <person name="Cummins S.F."/>
            <person name="Goodstein D.M."/>
            <person name="Harris C."/>
            <person name="Jackson D.J."/>
            <person name="Leys S.P."/>
            <person name="Shu S."/>
            <person name="Woodcroft B.J."/>
            <person name="Vervoort M."/>
            <person name="Kosik K.S."/>
            <person name="Manning G."/>
            <person name="Degnan B.M."/>
            <person name="Rokhsar D.S."/>
        </authorList>
    </citation>
    <scope>NUCLEOTIDE SEQUENCE [LARGE SCALE GENOMIC DNA]</scope>
</reference>
<dbReference type="Gene3D" id="3.10.110.10">
    <property type="entry name" value="Ubiquitin Conjugating Enzyme"/>
    <property type="match status" value="1"/>
</dbReference>
<dbReference type="InParanoid" id="A0A1X7U203"/>